<evidence type="ECO:0000313" key="1">
    <source>
        <dbReference type="EMBL" id="PXW74478.1"/>
    </source>
</evidence>
<evidence type="ECO:0000313" key="2">
    <source>
        <dbReference type="Proteomes" id="UP000248014"/>
    </source>
</evidence>
<dbReference type="InterPro" id="IPR038573">
    <property type="entry name" value="BrnT_sf"/>
</dbReference>
<gene>
    <name evidence="1" type="ORF">C7451_108140</name>
</gene>
<dbReference type="InterPro" id="IPR007460">
    <property type="entry name" value="BrnT_toxin"/>
</dbReference>
<accession>A0A2V3V0Y4</accession>
<dbReference type="Gene3D" id="3.10.450.530">
    <property type="entry name" value="Ribonuclease toxin, BrnT, of type II toxin-antitoxin system"/>
    <property type="match status" value="1"/>
</dbReference>
<name>A0A2V3V0Y4_9SPHN</name>
<protein>
    <submittedName>
        <fullName evidence="1">Uncharacterized protein</fullName>
    </submittedName>
</protein>
<reference evidence="1 2" key="1">
    <citation type="submission" date="2018-05" db="EMBL/GenBank/DDBJ databases">
        <title>Genomic Encyclopedia of Type Strains, Phase IV (KMG-IV): sequencing the most valuable type-strain genomes for metagenomic binning, comparative biology and taxonomic classification.</title>
        <authorList>
            <person name="Goeker M."/>
        </authorList>
    </citation>
    <scope>NUCLEOTIDE SEQUENCE [LARGE SCALE GENOMIC DNA]</scope>
    <source>
        <strain evidence="1 2">DSM 3183</strain>
    </source>
</reference>
<dbReference type="Proteomes" id="UP000248014">
    <property type="component" value="Unassembled WGS sequence"/>
</dbReference>
<dbReference type="EMBL" id="QJJM01000008">
    <property type="protein sequence ID" value="PXW74478.1"/>
    <property type="molecule type" value="Genomic_DNA"/>
</dbReference>
<comment type="caution">
    <text evidence="1">The sequence shown here is derived from an EMBL/GenBank/DDBJ whole genome shotgun (WGS) entry which is preliminary data.</text>
</comment>
<dbReference type="AlphaFoldDB" id="A0A2V3V0Y4"/>
<dbReference type="RefSeq" id="WP_110299159.1">
    <property type="nucleotide sequence ID" value="NZ_QJJM01000008.1"/>
</dbReference>
<proteinExistence type="predicted"/>
<keyword evidence="2" id="KW-1185">Reference proteome</keyword>
<sequence>MEFEWDEAKRLINLEKHGIDFRRATKIWERRVIDPYEDSVTGTEIRHIALGMIGHDAKFIAVVYTLRNGKRRIISARRARHYERQDYQSQFGYGV</sequence>
<dbReference type="Pfam" id="PF04365">
    <property type="entry name" value="BrnT_toxin"/>
    <property type="match status" value="1"/>
</dbReference>
<dbReference type="OrthoDB" id="839663at2"/>
<organism evidence="1 2">
    <name type="scientific">Blastomonas natatoria</name>
    <dbReference type="NCBI Taxonomy" id="34015"/>
    <lineage>
        <taxon>Bacteria</taxon>
        <taxon>Pseudomonadati</taxon>
        <taxon>Pseudomonadota</taxon>
        <taxon>Alphaproteobacteria</taxon>
        <taxon>Sphingomonadales</taxon>
        <taxon>Sphingomonadaceae</taxon>
        <taxon>Blastomonas</taxon>
    </lineage>
</organism>